<evidence type="ECO:0000256" key="2">
    <source>
        <dbReference type="ARBA" id="ARBA00023043"/>
    </source>
</evidence>
<dbReference type="Proteomes" id="UP001302072">
    <property type="component" value="Chromosome"/>
</dbReference>
<proteinExistence type="predicted"/>
<dbReference type="SMART" id="SM00248">
    <property type="entry name" value="ANK"/>
    <property type="match status" value="4"/>
</dbReference>
<evidence type="ECO:0000313" key="5">
    <source>
        <dbReference type="Proteomes" id="UP001302072"/>
    </source>
</evidence>
<feature type="chain" id="PRO_5045427233" evidence="3">
    <location>
        <begin position="35"/>
        <end position="289"/>
    </location>
</feature>
<accession>A0ABY9YS15</accession>
<dbReference type="InterPro" id="IPR036770">
    <property type="entry name" value="Ankyrin_rpt-contain_sf"/>
</dbReference>
<feature type="signal peptide" evidence="3">
    <location>
        <begin position="1"/>
        <end position="34"/>
    </location>
</feature>
<gene>
    <name evidence="4" type="ORF">PDM29_05430</name>
</gene>
<sequence>MRSSLHNLMAKTLISAAWVTLFFMSGCAASSAHGAGDYFDGRALQLAVASESGDSDTITRLVMKEGVDPDKTFARRDGIPVIAWPLRARSLEGLQALLEAGADPNARESKHMNGEMIHFNNAMVYAAKMDDPRYLELLLKHGGNPNTRNINNETLLLQAFLSGNQWKNIQVLIENGANINESSLSMGDDTVLSWYTRRGGFDSAYWLLEHGADPRISKPSANTPDGAARQKMVEDIYWEITTPDLLPWQKKCQQWLVERNIPRPPLPEHIRRKREAFGFPSKEADIPLL</sequence>
<dbReference type="Gene3D" id="1.25.40.20">
    <property type="entry name" value="Ankyrin repeat-containing domain"/>
    <property type="match status" value="1"/>
</dbReference>
<keyword evidence="5" id="KW-1185">Reference proteome</keyword>
<keyword evidence="2" id="KW-0040">ANK repeat</keyword>
<evidence type="ECO:0000313" key="4">
    <source>
        <dbReference type="EMBL" id="WNH53724.1"/>
    </source>
</evidence>
<dbReference type="RefSeq" id="WP_311192860.1">
    <property type="nucleotide sequence ID" value="NZ_CP115541.1"/>
</dbReference>
<dbReference type="PROSITE" id="PS51257">
    <property type="entry name" value="PROKAR_LIPOPROTEIN"/>
    <property type="match status" value="1"/>
</dbReference>
<organism evidence="4 5">
    <name type="scientific">Stenotrophomonas oahuensis</name>
    <dbReference type="NCBI Taxonomy" id="3003271"/>
    <lineage>
        <taxon>Bacteria</taxon>
        <taxon>Pseudomonadati</taxon>
        <taxon>Pseudomonadota</taxon>
        <taxon>Gammaproteobacteria</taxon>
        <taxon>Lysobacterales</taxon>
        <taxon>Lysobacteraceae</taxon>
        <taxon>Stenotrophomonas</taxon>
    </lineage>
</organism>
<dbReference type="SUPFAM" id="SSF48403">
    <property type="entry name" value="Ankyrin repeat"/>
    <property type="match status" value="1"/>
</dbReference>
<keyword evidence="1" id="KW-0677">Repeat</keyword>
<dbReference type="Pfam" id="PF12796">
    <property type="entry name" value="Ank_2"/>
    <property type="match status" value="1"/>
</dbReference>
<dbReference type="InterPro" id="IPR050776">
    <property type="entry name" value="Ank_Repeat/CDKN_Inhibitor"/>
</dbReference>
<dbReference type="InterPro" id="IPR002110">
    <property type="entry name" value="Ankyrin_rpt"/>
</dbReference>
<keyword evidence="3" id="KW-0732">Signal</keyword>
<evidence type="ECO:0000256" key="1">
    <source>
        <dbReference type="ARBA" id="ARBA00022737"/>
    </source>
</evidence>
<name>A0ABY9YS15_9GAMM</name>
<dbReference type="PANTHER" id="PTHR24201">
    <property type="entry name" value="ANK_REP_REGION DOMAIN-CONTAINING PROTEIN"/>
    <property type="match status" value="1"/>
</dbReference>
<protein>
    <submittedName>
        <fullName evidence="4">Ankyrin repeat domain-containing protein</fullName>
    </submittedName>
</protein>
<evidence type="ECO:0000256" key="3">
    <source>
        <dbReference type="SAM" id="SignalP"/>
    </source>
</evidence>
<reference evidence="4 5" key="1">
    <citation type="submission" date="2022-12" db="EMBL/GenBank/DDBJ databases">
        <title>Two new species, Stenotrophomonas aracearum and Stenotrophomonas oahuensis, isolated from Anthurium (Araceae family) in Hawaii.</title>
        <authorList>
            <person name="Chunag S.C."/>
            <person name="Dobhal S."/>
            <person name="Alvarez A."/>
            <person name="Arif M."/>
        </authorList>
    </citation>
    <scope>NUCLEOTIDE SEQUENCE [LARGE SCALE GENOMIC DNA]</scope>
    <source>
        <strain evidence="4 5">A5586</strain>
    </source>
</reference>
<dbReference type="EMBL" id="CP115541">
    <property type="protein sequence ID" value="WNH53724.1"/>
    <property type="molecule type" value="Genomic_DNA"/>
</dbReference>